<proteinExistence type="predicted"/>
<dbReference type="Proteomes" id="UP000509594">
    <property type="component" value="Chromosome"/>
</dbReference>
<name>A0A7D5EFE8_9EURY</name>
<dbReference type="RefSeq" id="WP_176965270.1">
    <property type="nucleotide sequence ID" value="NZ_CP058215.1"/>
</dbReference>
<accession>A0A7D5EFE8</accession>
<dbReference type="EMBL" id="CP058215">
    <property type="protein sequence ID" value="QLC50214.1"/>
    <property type="molecule type" value="Genomic_DNA"/>
</dbReference>
<dbReference type="OrthoDB" id="133276at2157"/>
<keyword evidence="2" id="KW-1185">Reference proteome</keyword>
<dbReference type="GeneID" id="55821641"/>
<organism evidence="1 2">
    <name type="scientific">Methanolobus zinderi</name>
    <dbReference type="NCBI Taxonomy" id="536044"/>
    <lineage>
        <taxon>Archaea</taxon>
        <taxon>Methanobacteriati</taxon>
        <taxon>Methanobacteriota</taxon>
        <taxon>Stenosarchaea group</taxon>
        <taxon>Methanomicrobia</taxon>
        <taxon>Methanosarcinales</taxon>
        <taxon>Methanosarcinaceae</taxon>
        <taxon>Methanolobus</taxon>
    </lineage>
</organism>
<dbReference type="PROSITE" id="PS51257">
    <property type="entry name" value="PROKAR_LIPOPROTEIN"/>
    <property type="match status" value="1"/>
</dbReference>
<gene>
    <name evidence="1" type="ORF">HWN40_08160</name>
</gene>
<reference evidence="1 2" key="1">
    <citation type="submission" date="2020-06" db="EMBL/GenBank/DDBJ databases">
        <title>Methanolobus halotolerans sp. nov., isolated from a saline lake Tus in Siberia.</title>
        <authorList>
            <person name="Shen Y."/>
            <person name="Chen S.-C."/>
            <person name="Lai M.-C."/>
            <person name="Huang H.-H."/>
            <person name="Chiu H.-H."/>
            <person name="Tang S.-L."/>
            <person name="Rogozin D.Y."/>
            <person name="Degermendzhy A.G."/>
        </authorList>
    </citation>
    <scope>NUCLEOTIDE SEQUENCE [LARGE SCALE GENOMIC DNA]</scope>
    <source>
        <strain evidence="1 2">DSM 21339</strain>
    </source>
</reference>
<dbReference type="AlphaFoldDB" id="A0A7D5EFE8"/>
<evidence type="ECO:0000313" key="1">
    <source>
        <dbReference type="EMBL" id="QLC50214.1"/>
    </source>
</evidence>
<dbReference type="KEGG" id="mzi:HWN40_08160"/>
<evidence type="ECO:0000313" key="2">
    <source>
        <dbReference type="Proteomes" id="UP000509594"/>
    </source>
</evidence>
<protein>
    <submittedName>
        <fullName evidence="1">Uncharacterized protein</fullName>
    </submittedName>
</protein>
<sequence>MMKKLTLILILLLVVLSASGCTEDKEDTVDEVTDIGDENSVDAADFSENTEGQWCPVGSTIQTSDPQTGQAYTVDIVGKETIEGIEMCHATAELDESENGVSSLEYFWSEDEENMIMKFYDDQNTVISEMRVVDGKVSINAANGFSMEFDENSQM</sequence>